<evidence type="ECO:0000256" key="14">
    <source>
        <dbReference type="ARBA" id="ARBA00071792"/>
    </source>
</evidence>
<keyword evidence="5 16" id="KW-0347">Helicase</keyword>
<dbReference type="InterPro" id="IPR014001">
    <property type="entry name" value="Helicase_ATP-bd"/>
</dbReference>
<dbReference type="FunFam" id="3.40.50.300:FF:000466">
    <property type="entry name" value="ATP-dependent DNA helicase"/>
    <property type="match status" value="1"/>
</dbReference>
<keyword evidence="4" id="KW-0378">Hydrolase</keyword>
<evidence type="ECO:0000256" key="11">
    <source>
        <dbReference type="ARBA" id="ARBA00038058"/>
    </source>
</evidence>
<comment type="similarity">
    <text evidence="11">Belongs to the helicase family. DinG subfamily.</text>
</comment>
<dbReference type="InterPro" id="IPR014013">
    <property type="entry name" value="Helic_SF1/SF2_ATP-bd_DinG/Rad3"/>
</dbReference>
<comment type="catalytic activity">
    <reaction evidence="13">
        <text>ATP + H2O = ADP + phosphate + H(+)</text>
        <dbReference type="Rhea" id="RHEA:13065"/>
        <dbReference type="ChEBI" id="CHEBI:15377"/>
        <dbReference type="ChEBI" id="CHEBI:15378"/>
        <dbReference type="ChEBI" id="CHEBI:30616"/>
        <dbReference type="ChEBI" id="CHEBI:43474"/>
        <dbReference type="ChEBI" id="CHEBI:456216"/>
        <dbReference type="EC" id="5.6.2.3"/>
    </reaction>
</comment>
<evidence type="ECO:0000256" key="9">
    <source>
        <dbReference type="ARBA" id="ARBA00023125"/>
    </source>
</evidence>
<dbReference type="InterPro" id="IPR045028">
    <property type="entry name" value="DinG/Rad3-like"/>
</dbReference>
<evidence type="ECO:0000256" key="5">
    <source>
        <dbReference type="ARBA" id="ARBA00022806"/>
    </source>
</evidence>
<reference evidence="16 17" key="1">
    <citation type="submission" date="2018-05" db="EMBL/GenBank/DDBJ databases">
        <title>Draft Genome Sequences for a Diverse set of 7 Haemophilus Species.</title>
        <authorList>
            <person name="Nichols M."/>
            <person name="Topaz N."/>
            <person name="Wang X."/>
            <person name="Wang X."/>
            <person name="Boxrud D."/>
        </authorList>
    </citation>
    <scope>NUCLEOTIDE SEQUENCE [LARGE SCALE GENOMIC DNA]</scope>
    <source>
        <strain evidence="16 17">C2001002503</strain>
    </source>
</reference>
<dbReference type="GO" id="GO:0043139">
    <property type="term" value="F:5'-3' DNA helicase activity"/>
    <property type="evidence" value="ECO:0007669"/>
    <property type="project" value="UniProtKB-EC"/>
</dbReference>
<dbReference type="GO" id="GO:0046872">
    <property type="term" value="F:metal ion binding"/>
    <property type="evidence" value="ECO:0007669"/>
    <property type="project" value="UniProtKB-KW"/>
</dbReference>
<protein>
    <recommendedName>
        <fullName evidence="14">ATP-dependent DNA helicase YoaA</fullName>
        <ecNumber evidence="12">5.6.2.3</ecNumber>
    </recommendedName>
</protein>
<dbReference type="AlphaFoldDB" id="A0A8B2U997"/>
<dbReference type="PANTHER" id="PTHR11472:SF34">
    <property type="entry name" value="REGULATOR OF TELOMERE ELONGATION HELICASE 1"/>
    <property type="match status" value="1"/>
</dbReference>
<dbReference type="GO" id="GO:0003677">
    <property type="term" value="F:DNA binding"/>
    <property type="evidence" value="ECO:0007669"/>
    <property type="project" value="UniProtKB-KW"/>
</dbReference>
<sequence length="648" mass="72159">MAYSKQISKAFSPDGALSAHIKGFRPRAEQVDMATAVGNAIEQQGALVVEAGTGTGKTFAYLAPALLAKKKTIISTGSKNLQDQLFNRDLPAIQKALGYSGKIALLKGRANYLCLERLEQVIAQGVLGDRSVLHDLSKVRKWRNATKTGDLSECIEIAEDSPILPQLTSTAESCLGSDCPNYADCFVALARKKALNADLVVVNHHLFFADMAVKENGFGELIPNAEVIVFDEAHQLPDIASQYFGQSVTSRQLFDLCKDIQITYRTEVKDMKQLGVAADQLLKIVQDFRLMLDEGNLRGNWRQMLQQSAVKKAFDFLLEKLNFTAEVVKLGLGRSQTLDSIFERIAQLQNLLKRLTETEITGYCYWFECIGRQFGLHITPLTVADKFGEQMAKQKCAWIFTSATLEVGGTFAHFCQRLGIQDAEQKILPSPFNYAEQSLLCVPRYLPATNHSSTFTQLGKMLLPIIEANQGRCFVLCTSYAMMRSLADYFRENSELTILLQGETAKTTLLEQFISQSHSVLVATSSFWEGVDVRGDALSLVIIDKLPFTAPDEPLLKARIEDCRLQGGDPFNDIQIPEAVITLKQGVGRLIRDVTDRGAVIICDNRLVMRPYGETFLRSLPNFKRTRDLHKVVQFLTTLKTDDNNESI</sequence>
<evidence type="ECO:0000256" key="6">
    <source>
        <dbReference type="ARBA" id="ARBA00022840"/>
    </source>
</evidence>
<accession>A0A8B2U997</accession>
<name>A0A8B2U997_9PAST</name>
<dbReference type="GO" id="GO:0051536">
    <property type="term" value="F:iron-sulfur cluster binding"/>
    <property type="evidence" value="ECO:0007669"/>
    <property type="project" value="UniProtKB-KW"/>
</dbReference>
<dbReference type="Gene3D" id="3.40.50.300">
    <property type="entry name" value="P-loop containing nucleotide triphosphate hydrolases"/>
    <property type="match status" value="2"/>
</dbReference>
<dbReference type="PROSITE" id="PS51193">
    <property type="entry name" value="HELICASE_ATP_BIND_2"/>
    <property type="match status" value="1"/>
</dbReference>
<evidence type="ECO:0000313" key="16">
    <source>
        <dbReference type="EMBL" id="RDE72383.1"/>
    </source>
</evidence>
<dbReference type="PANTHER" id="PTHR11472">
    <property type="entry name" value="DNA REPAIR DEAD HELICASE RAD3/XP-D SUBFAMILY MEMBER"/>
    <property type="match status" value="1"/>
</dbReference>
<evidence type="ECO:0000256" key="3">
    <source>
        <dbReference type="ARBA" id="ARBA00022741"/>
    </source>
</evidence>
<dbReference type="RefSeq" id="WP_111294612.1">
    <property type="nucleotide sequence ID" value="NZ_QEPM01000001.1"/>
</dbReference>
<keyword evidence="9" id="KW-0238">DNA-binding</keyword>
<dbReference type="SMART" id="SM00491">
    <property type="entry name" value="HELICc2"/>
    <property type="match status" value="1"/>
</dbReference>
<evidence type="ECO:0000256" key="4">
    <source>
        <dbReference type="ARBA" id="ARBA00022801"/>
    </source>
</evidence>
<proteinExistence type="inferred from homology"/>
<evidence type="ECO:0000256" key="12">
    <source>
        <dbReference type="ARBA" id="ARBA00044969"/>
    </source>
</evidence>
<dbReference type="SUPFAM" id="SSF52540">
    <property type="entry name" value="P-loop containing nucleoside triphosphate hydrolases"/>
    <property type="match status" value="2"/>
</dbReference>
<keyword evidence="8" id="KW-0411">Iron-sulfur</keyword>
<dbReference type="EMBL" id="QEPM01000001">
    <property type="protein sequence ID" value="RDE72383.1"/>
    <property type="molecule type" value="Genomic_DNA"/>
</dbReference>
<dbReference type="GO" id="GO:0006281">
    <property type="term" value="P:DNA repair"/>
    <property type="evidence" value="ECO:0007669"/>
    <property type="project" value="TreeGrafter"/>
</dbReference>
<dbReference type="GO" id="GO:0005524">
    <property type="term" value="F:ATP binding"/>
    <property type="evidence" value="ECO:0007669"/>
    <property type="project" value="UniProtKB-KW"/>
</dbReference>
<evidence type="ECO:0000256" key="13">
    <source>
        <dbReference type="ARBA" id="ARBA00048954"/>
    </source>
</evidence>
<evidence type="ECO:0000256" key="2">
    <source>
        <dbReference type="ARBA" id="ARBA00022723"/>
    </source>
</evidence>
<evidence type="ECO:0000256" key="8">
    <source>
        <dbReference type="ARBA" id="ARBA00023014"/>
    </source>
</evidence>
<dbReference type="Proteomes" id="UP000253998">
    <property type="component" value="Unassembled WGS sequence"/>
</dbReference>
<dbReference type="EC" id="5.6.2.3" evidence="12"/>
<dbReference type="SMART" id="SM00487">
    <property type="entry name" value="DEXDc"/>
    <property type="match status" value="1"/>
</dbReference>
<organism evidence="16 17">
    <name type="scientific">Aggregatibacter segnis</name>
    <dbReference type="NCBI Taxonomy" id="739"/>
    <lineage>
        <taxon>Bacteria</taxon>
        <taxon>Pseudomonadati</taxon>
        <taxon>Pseudomonadota</taxon>
        <taxon>Gammaproteobacteria</taxon>
        <taxon>Pasteurellales</taxon>
        <taxon>Pasteurellaceae</taxon>
        <taxon>Aggregatibacter</taxon>
    </lineage>
</organism>
<dbReference type="Pfam" id="PF00270">
    <property type="entry name" value="DEAD"/>
    <property type="match status" value="1"/>
</dbReference>
<keyword evidence="7" id="KW-0408">Iron</keyword>
<evidence type="ECO:0000256" key="1">
    <source>
        <dbReference type="ARBA" id="ARBA00001966"/>
    </source>
</evidence>
<evidence type="ECO:0000259" key="15">
    <source>
        <dbReference type="PROSITE" id="PS51193"/>
    </source>
</evidence>
<keyword evidence="3" id="KW-0547">Nucleotide-binding</keyword>
<dbReference type="InterPro" id="IPR027417">
    <property type="entry name" value="P-loop_NTPase"/>
</dbReference>
<evidence type="ECO:0000313" key="17">
    <source>
        <dbReference type="Proteomes" id="UP000253998"/>
    </source>
</evidence>
<dbReference type="Pfam" id="PF13307">
    <property type="entry name" value="Helicase_C_2"/>
    <property type="match status" value="1"/>
</dbReference>
<dbReference type="GO" id="GO:0016818">
    <property type="term" value="F:hydrolase activity, acting on acid anhydrides, in phosphorus-containing anhydrides"/>
    <property type="evidence" value="ECO:0007669"/>
    <property type="project" value="InterPro"/>
</dbReference>
<evidence type="ECO:0000256" key="10">
    <source>
        <dbReference type="ARBA" id="ARBA00023235"/>
    </source>
</evidence>
<dbReference type="FunFam" id="3.40.50.300:FF:000499">
    <property type="entry name" value="ATP-dependent DNA helicase"/>
    <property type="match status" value="1"/>
</dbReference>
<comment type="cofactor">
    <cofactor evidence="1">
        <name>[4Fe-4S] cluster</name>
        <dbReference type="ChEBI" id="CHEBI:49883"/>
    </cofactor>
</comment>
<evidence type="ECO:0000256" key="7">
    <source>
        <dbReference type="ARBA" id="ARBA00023004"/>
    </source>
</evidence>
<dbReference type="InterPro" id="IPR011545">
    <property type="entry name" value="DEAD/DEAH_box_helicase_dom"/>
</dbReference>
<keyword evidence="10" id="KW-0413">Isomerase</keyword>
<feature type="domain" description="Helicase ATP-binding" evidence="15">
    <location>
        <begin position="16"/>
        <end position="278"/>
    </location>
</feature>
<comment type="caution">
    <text evidence="16">The sequence shown here is derived from an EMBL/GenBank/DDBJ whole genome shotgun (WGS) entry which is preliminary data.</text>
</comment>
<dbReference type="InterPro" id="IPR006555">
    <property type="entry name" value="ATP-dep_Helicase_C"/>
</dbReference>
<keyword evidence="6" id="KW-0067">ATP-binding</keyword>
<keyword evidence="2" id="KW-0479">Metal-binding</keyword>
<gene>
    <name evidence="16" type="ORF">DPV83_01835</name>
</gene>